<sequence>MNKPVRRTAVFSLFLVFCLLVWVTWVQAARAGSLDDNPHNERLSIAKYAHPLGDIVVGGDPVTGSAATDGDLKYKRTYRDGPLYAPVTGYSSQIYGATQLEALDQSVLDGSDPRLKNPGQALLRESPKPGDVITTIDPAVQKAAYRALGDKTGAAVALDPATGKILGMASTPSYDPSTFAGMSAADQKAWEKLQKDPAQPMVNRALRQPLAPGSTFKLVVAAAALENGLYSSIDEKTKTPDPYLLPGTHAYVHNESAADPCENASLRQALQYSCNTVFANIAVHLGEHRLSEQAERFGFNDKKIDVPTRAYQSVFPSGMNAAQTGLSGFGQFDVTATPLQMAMVTSAIANDGKLMSPYVVDRTTDGSSGALDITEPRTYKDGRVMSADTAHQLQSAMRTVVEKGTGSNAKIDGLTVGGKTGTAQHGVDNSGKPYAWFVSYAQDGHGKQVAVAVMVQSSDAERAEVSGNGQAAPVAKAMMRAALG</sequence>
<evidence type="ECO:0000313" key="5">
    <source>
        <dbReference type="Proteomes" id="UP000037020"/>
    </source>
</evidence>
<dbReference type="Gene3D" id="3.40.710.10">
    <property type="entry name" value="DD-peptidase/beta-lactamase superfamily"/>
    <property type="match status" value="1"/>
</dbReference>
<evidence type="ECO:0000259" key="3">
    <source>
        <dbReference type="Pfam" id="PF21922"/>
    </source>
</evidence>
<dbReference type="Gene3D" id="3.90.1310.10">
    <property type="entry name" value="Penicillin-binding protein 2a (Domain 2)"/>
    <property type="match status" value="1"/>
</dbReference>
<keyword evidence="5" id="KW-1185">Reference proteome</keyword>
<comment type="caution">
    <text evidence="4">The sequence shown here is derived from an EMBL/GenBank/DDBJ whole genome shotgun (WGS) entry which is preliminary data.</text>
</comment>
<dbReference type="InterPro" id="IPR050515">
    <property type="entry name" value="Beta-lactam/transpept"/>
</dbReference>
<dbReference type="Pfam" id="PF21922">
    <property type="entry name" value="PBP_dimer_2"/>
    <property type="match status" value="1"/>
</dbReference>
<dbReference type="InterPro" id="IPR001460">
    <property type="entry name" value="PCN-bd_Tpept"/>
</dbReference>
<dbReference type="RefSeq" id="WP_030890113.1">
    <property type="nucleotide sequence ID" value="NZ_JBIRHZ010000001.1"/>
</dbReference>
<dbReference type="EMBL" id="LGUT01004342">
    <property type="protein sequence ID" value="KOG53800.1"/>
    <property type="molecule type" value="Genomic_DNA"/>
</dbReference>
<feature type="signal peptide" evidence="1">
    <location>
        <begin position="1"/>
        <end position="28"/>
    </location>
</feature>
<dbReference type="PANTHER" id="PTHR30627">
    <property type="entry name" value="PEPTIDOGLYCAN D,D-TRANSPEPTIDASE"/>
    <property type="match status" value="1"/>
</dbReference>
<dbReference type="PANTHER" id="PTHR30627:SF24">
    <property type="entry name" value="PENICILLIN-BINDING PROTEIN 4B"/>
    <property type="match status" value="1"/>
</dbReference>
<keyword evidence="1" id="KW-0732">Signal</keyword>
<feature type="chain" id="PRO_5047326454" evidence="1">
    <location>
        <begin position="29"/>
        <end position="484"/>
    </location>
</feature>
<dbReference type="SUPFAM" id="SSF56601">
    <property type="entry name" value="beta-lactamase/transpeptidase-like"/>
    <property type="match status" value="1"/>
</dbReference>
<dbReference type="InterPro" id="IPR054120">
    <property type="entry name" value="PBPA_dimer"/>
</dbReference>
<organism evidence="4 5">
    <name type="scientific">Streptomyces varsoviensis</name>
    <dbReference type="NCBI Taxonomy" id="67373"/>
    <lineage>
        <taxon>Bacteria</taxon>
        <taxon>Bacillati</taxon>
        <taxon>Actinomycetota</taxon>
        <taxon>Actinomycetes</taxon>
        <taxon>Kitasatosporales</taxon>
        <taxon>Streptomycetaceae</taxon>
        <taxon>Streptomyces</taxon>
    </lineage>
</organism>
<feature type="domain" description="Penicillin-binding protein transpeptidase" evidence="2">
    <location>
        <begin position="153"/>
        <end position="479"/>
    </location>
</feature>
<dbReference type="Pfam" id="PF00905">
    <property type="entry name" value="Transpeptidase"/>
    <property type="match status" value="1"/>
</dbReference>
<dbReference type="Proteomes" id="UP000037020">
    <property type="component" value="Unassembled WGS sequence"/>
</dbReference>
<protein>
    <submittedName>
        <fullName evidence="4">Penicillin-binding protein</fullName>
    </submittedName>
</protein>
<evidence type="ECO:0000259" key="2">
    <source>
        <dbReference type="Pfam" id="PF00905"/>
    </source>
</evidence>
<proteinExistence type="predicted"/>
<reference evidence="4 5" key="1">
    <citation type="submission" date="2015-07" db="EMBL/GenBank/DDBJ databases">
        <authorList>
            <person name="Ju K.-S."/>
            <person name="Doroghazi J.R."/>
            <person name="Metcalf W.W."/>
        </authorList>
    </citation>
    <scope>NUCLEOTIDE SEQUENCE [LARGE SCALE GENOMIC DNA]</scope>
    <source>
        <strain evidence="4 5">NRRL B-3589</strain>
    </source>
</reference>
<dbReference type="InterPro" id="IPR012338">
    <property type="entry name" value="Beta-lactam/transpept-like"/>
</dbReference>
<name>A0ABR5ISH5_9ACTN</name>
<evidence type="ECO:0000313" key="4">
    <source>
        <dbReference type="EMBL" id="KOG53800.1"/>
    </source>
</evidence>
<evidence type="ECO:0000256" key="1">
    <source>
        <dbReference type="SAM" id="SignalP"/>
    </source>
</evidence>
<accession>A0ABR5ISH5</accession>
<feature type="domain" description="Penicillin binding protein A dimerisation" evidence="3">
    <location>
        <begin position="53"/>
        <end position="115"/>
    </location>
</feature>
<gene>
    <name evidence="4" type="ORF">ADK38_44120</name>
</gene>